<dbReference type="EMBL" id="CACSIO010000012">
    <property type="protein sequence ID" value="CAA0104612.1"/>
    <property type="molecule type" value="Genomic_DNA"/>
</dbReference>
<dbReference type="AlphaFoldDB" id="A0A5S9PK43"/>
<keyword evidence="2" id="KW-1185">Reference proteome</keyword>
<gene>
    <name evidence="1" type="ORF">OPDIPICF_00872</name>
</gene>
<dbReference type="Proteomes" id="UP000441399">
    <property type="component" value="Unassembled WGS sequence"/>
</dbReference>
<name>A0A5S9PK43_9GAMM</name>
<protein>
    <submittedName>
        <fullName evidence="1">Uncharacterized protein</fullName>
    </submittedName>
</protein>
<evidence type="ECO:0000313" key="2">
    <source>
        <dbReference type="Proteomes" id="UP000441399"/>
    </source>
</evidence>
<reference evidence="1 2" key="1">
    <citation type="submission" date="2019-11" db="EMBL/GenBank/DDBJ databases">
        <authorList>
            <person name="Holert J."/>
        </authorList>
    </citation>
    <scope>NUCLEOTIDE SEQUENCE [LARGE SCALE GENOMIC DNA]</scope>
    <source>
        <strain evidence="1">SB11_3</strain>
    </source>
</reference>
<evidence type="ECO:0000313" key="1">
    <source>
        <dbReference type="EMBL" id="CAA0104612.1"/>
    </source>
</evidence>
<organism evidence="1 2">
    <name type="scientific">BD1-7 clade bacterium</name>
    <dbReference type="NCBI Taxonomy" id="2029982"/>
    <lineage>
        <taxon>Bacteria</taxon>
        <taxon>Pseudomonadati</taxon>
        <taxon>Pseudomonadota</taxon>
        <taxon>Gammaproteobacteria</taxon>
        <taxon>Cellvibrionales</taxon>
        <taxon>Spongiibacteraceae</taxon>
        <taxon>BD1-7 clade</taxon>
    </lineage>
</organism>
<sequence>MQFPMLELSVFMLYIFLKTVESHFLIKSI</sequence>
<proteinExistence type="predicted"/>
<accession>A0A5S9PK43</accession>